<organism evidence="1 2">
    <name type="scientific">Microbotryum silenes-dioicae</name>
    <dbReference type="NCBI Taxonomy" id="796604"/>
    <lineage>
        <taxon>Eukaryota</taxon>
        <taxon>Fungi</taxon>
        <taxon>Dikarya</taxon>
        <taxon>Basidiomycota</taxon>
        <taxon>Pucciniomycotina</taxon>
        <taxon>Microbotryomycetes</taxon>
        <taxon>Microbotryales</taxon>
        <taxon>Microbotryaceae</taxon>
        <taxon>Microbotryum</taxon>
    </lineage>
</organism>
<accession>A0A2X0PHI7</accession>
<evidence type="ECO:0000313" key="1">
    <source>
        <dbReference type="EMBL" id="SGZ30107.1"/>
    </source>
</evidence>
<keyword evidence="2" id="KW-1185">Reference proteome</keyword>
<dbReference type="AlphaFoldDB" id="A0A2X0PHI7"/>
<reference evidence="1 2" key="1">
    <citation type="submission" date="2016-11" db="EMBL/GenBank/DDBJ databases">
        <authorList>
            <person name="Jaros S."/>
            <person name="Januszkiewicz K."/>
            <person name="Wedrychowicz H."/>
        </authorList>
    </citation>
    <scope>NUCLEOTIDE SEQUENCE [LARGE SCALE GENOMIC DNA]</scope>
</reference>
<evidence type="ECO:0000313" key="2">
    <source>
        <dbReference type="Proteomes" id="UP000249464"/>
    </source>
</evidence>
<protein>
    <submittedName>
        <fullName evidence="1">BQ5605_C115g13249 protein</fullName>
    </submittedName>
</protein>
<proteinExistence type="predicted"/>
<dbReference type="Proteomes" id="UP000249464">
    <property type="component" value="Unassembled WGS sequence"/>
</dbReference>
<dbReference type="EMBL" id="FQNC01000101">
    <property type="protein sequence ID" value="SGZ30107.1"/>
    <property type="molecule type" value="Genomic_DNA"/>
</dbReference>
<gene>
    <name evidence="1" type="primary">BQ5605_C115g13249</name>
    <name evidence="1" type="ORF">BQ5605_C115G13249</name>
</gene>
<name>A0A2X0PHI7_9BASI</name>
<sequence>MRARNSWIPYGKNAVSPSQLDYTAKKSQQFQAMRNQKGAI</sequence>